<feature type="domain" description="ABC transmembrane type-1" evidence="9">
    <location>
        <begin position="10"/>
        <end position="288"/>
    </location>
</feature>
<comment type="subcellular location">
    <subcellularLocation>
        <location evidence="1">Cell membrane</location>
        <topology evidence="1">Multi-pass membrane protein</topology>
    </subcellularLocation>
</comment>
<evidence type="ECO:0000256" key="3">
    <source>
        <dbReference type="ARBA" id="ARBA00022741"/>
    </source>
</evidence>
<feature type="transmembrane region" description="Helical" evidence="7">
    <location>
        <begin position="121"/>
        <end position="138"/>
    </location>
</feature>
<sequence length="565" mass="59793">MREHRRLLGAAAVFSMAAAGLSLVQPVLVGRIITAVGDGAPLSGLVWALVAFLAAGAILATIQYYLLQRTAESVVLTARTELIGHLLRLPMSEYRSRHVGDLVSRVASDTTLLRAALTDGLVEPLGGILVLVGALTAMALLDPVLAVITVLVVGTVVAASLHVTRRLRALIFETQSRLGDLTGDLNQTLSAISVIRANGATDRAQARLGARVRAAFDAGVGAARSGAAVQPLRQVTGHASLLVILGVGGYRVATGHLTVAELVTFILFMLLFMGPVNTAFTAVQSVAAALGALQRITEIEQIPAEDAADIITHPTLPASSAPMVEFRDARFGYRPAHPVLDSVSFTVARGSRTAIVGLSGAGKSTLLALVERFYDLDGGRIELAGVNITGLPRTVLRSQLGYVEQNAPAISGTVRENLTLAAPEVTEELCWAVLDTVNLRDRIDTEAEGLNAQIGEHGIRLSGGERQRLAIARVLLARPPLLLLDEPTSSLDSRNEEIFQTALEATGADQTVVIVAHRLATVKNADQIIVLDHGRVRAIGTHNELLGTSELYRELAHHQLIGTPN</sequence>
<evidence type="ECO:0000313" key="11">
    <source>
        <dbReference type="Proteomes" id="UP000662986"/>
    </source>
</evidence>
<dbReference type="PANTHER" id="PTHR43394">
    <property type="entry name" value="ATP-DEPENDENT PERMEASE MDL1, MITOCHONDRIAL"/>
    <property type="match status" value="1"/>
</dbReference>
<keyword evidence="6 7" id="KW-0472">Membrane</keyword>
<gene>
    <name evidence="10" type="ORF">JWS13_44600</name>
</gene>
<dbReference type="InterPro" id="IPR017871">
    <property type="entry name" value="ABC_transporter-like_CS"/>
</dbReference>
<dbReference type="PROSITE" id="PS50929">
    <property type="entry name" value="ABC_TM1F"/>
    <property type="match status" value="1"/>
</dbReference>
<dbReference type="CDD" id="cd18551">
    <property type="entry name" value="ABC_6TM_LmrA_like"/>
    <property type="match status" value="1"/>
</dbReference>
<keyword evidence="2 7" id="KW-0812">Transmembrane</keyword>
<organism evidence="10 11">
    <name type="scientific">Rhodococcus pseudokoreensis</name>
    <dbReference type="NCBI Taxonomy" id="2811421"/>
    <lineage>
        <taxon>Bacteria</taxon>
        <taxon>Bacillati</taxon>
        <taxon>Actinomycetota</taxon>
        <taxon>Actinomycetes</taxon>
        <taxon>Mycobacteriales</taxon>
        <taxon>Nocardiaceae</taxon>
        <taxon>Rhodococcus</taxon>
    </lineage>
</organism>
<feature type="transmembrane region" description="Helical" evidence="7">
    <location>
        <begin position="144"/>
        <end position="163"/>
    </location>
</feature>
<dbReference type="InterPro" id="IPR036640">
    <property type="entry name" value="ABC1_TM_sf"/>
</dbReference>
<evidence type="ECO:0000259" key="9">
    <source>
        <dbReference type="PROSITE" id="PS50929"/>
    </source>
</evidence>
<name>A0A974WCU4_9NOCA</name>
<dbReference type="PROSITE" id="PS50893">
    <property type="entry name" value="ABC_TRANSPORTER_2"/>
    <property type="match status" value="1"/>
</dbReference>
<dbReference type="RefSeq" id="WP_206011425.1">
    <property type="nucleotide sequence ID" value="NZ_CP070619.1"/>
</dbReference>
<proteinExistence type="predicted"/>
<dbReference type="InterPro" id="IPR011527">
    <property type="entry name" value="ABC1_TM_dom"/>
</dbReference>
<protein>
    <submittedName>
        <fullName evidence="10">ABC transporter ATP-binding protein</fullName>
    </submittedName>
</protein>
<dbReference type="InterPro" id="IPR003439">
    <property type="entry name" value="ABC_transporter-like_ATP-bd"/>
</dbReference>
<evidence type="ECO:0000256" key="2">
    <source>
        <dbReference type="ARBA" id="ARBA00022692"/>
    </source>
</evidence>
<dbReference type="EMBL" id="CP070619">
    <property type="protein sequence ID" value="QSE95183.1"/>
    <property type="molecule type" value="Genomic_DNA"/>
</dbReference>
<evidence type="ECO:0000259" key="8">
    <source>
        <dbReference type="PROSITE" id="PS50893"/>
    </source>
</evidence>
<dbReference type="Pfam" id="PF00664">
    <property type="entry name" value="ABC_membrane"/>
    <property type="match status" value="1"/>
</dbReference>
<feature type="transmembrane region" description="Helical" evidence="7">
    <location>
        <begin position="46"/>
        <end position="67"/>
    </location>
</feature>
<dbReference type="Proteomes" id="UP000662986">
    <property type="component" value="Chromosome"/>
</dbReference>
<evidence type="ECO:0000313" key="10">
    <source>
        <dbReference type="EMBL" id="QSE95183.1"/>
    </source>
</evidence>
<accession>A0A974WCU4</accession>
<reference evidence="10 11" key="2">
    <citation type="journal article" date="2022" name="Arch. Microbiol.">
        <title>Rhodococcus pseudokoreensis sp. nov. isolated from the rhizosphere of young M26 apple rootstocks.</title>
        <authorList>
            <person name="Kampfer P."/>
            <person name="Glaeser S.P."/>
            <person name="Blom J."/>
            <person name="Wolf J."/>
            <person name="Benning S."/>
            <person name="Schloter M."/>
            <person name="Neumann-Schaal M."/>
        </authorList>
    </citation>
    <scope>NUCLEOTIDE SEQUENCE [LARGE SCALE GENOMIC DNA]</scope>
    <source>
        <strain evidence="10 11">R79</strain>
    </source>
</reference>
<dbReference type="SMART" id="SM00382">
    <property type="entry name" value="AAA"/>
    <property type="match status" value="1"/>
</dbReference>
<dbReference type="Gene3D" id="3.40.50.300">
    <property type="entry name" value="P-loop containing nucleotide triphosphate hydrolases"/>
    <property type="match status" value="1"/>
</dbReference>
<evidence type="ECO:0000256" key="5">
    <source>
        <dbReference type="ARBA" id="ARBA00022989"/>
    </source>
</evidence>
<keyword evidence="4 10" id="KW-0067">ATP-binding</keyword>
<dbReference type="InterPro" id="IPR039421">
    <property type="entry name" value="Type_1_exporter"/>
</dbReference>
<keyword evidence="3" id="KW-0547">Nucleotide-binding</keyword>
<evidence type="ECO:0000256" key="4">
    <source>
        <dbReference type="ARBA" id="ARBA00022840"/>
    </source>
</evidence>
<keyword evidence="5 7" id="KW-1133">Transmembrane helix</keyword>
<dbReference type="InterPro" id="IPR027417">
    <property type="entry name" value="P-loop_NTPase"/>
</dbReference>
<dbReference type="SUPFAM" id="SSF52540">
    <property type="entry name" value="P-loop containing nucleoside triphosphate hydrolases"/>
    <property type="match status" value="1"/>
</dbReference>
<dbReference type="PANTHER" id="PTHR43394:SF1">
    <property type="entry name" value="ATP-BINDING CASSETTE SUB-FAMILY B MEMBER 10, MITOCHONDRIAL"/>
    <property type="match status" value="1"/>
</dbReference>
<dbReference type="SUPFAM" id="SSF90123">
    <property type="entry name" value="ABC transporter transmembrane region"/>
    <property type="match status" value="1"/>
</dbReference>
<dbReference type="GO" id="GO:0005524">
    <property type="term" value="F:ATP binding"/>
    <property type="evidence" value="ECO:0007669"/>
    <property type="project" value="UniProtKB-KW"/>
</dbReference>
<feature type="domain" description="ABC transporter" evidence="8">
    <location>
        <begin position="324"/>
        <end position="558"/>
    </location>
</feature>
<dbReference type="InterPro" id="IPR003593">
    <property type="entry name" value="AAA+_ATPase"/>
</dbReference>
<dbReference type="PROSITE" id="PS00211">
    <property type="entry name" value="ABC_TRANSPORTER_1"/>
    <property type="match status" value="1"/>
</dbReference>
<dbReference type="Pfam" id="PF00005">
    <property type="entry name" value="ABC_tran"/>
    <property type="match status" value="1"/>
</dbReference>
<evidence type="ECO:0000256" key="6">
    <source>
        <dbReference type="ARBA" id="ARBA00023136"/>
    </source>
</evidence>
<evidence type="ECO:0000256" key="7">
    <source>
        <dbReference type="SAM" id="Phobius"/>
    </source>
</evidence>
<reference evidence="10 11" key="1">
    <citation type="journal article" date="2021" name="Microbiol. Resour. Announc.">
        <title>Complete Genome Sequences of Two Rhodococcus sp. Strains with Large and Linear Chromosomes, Isolated from Apple Rhizosphere.</title>
        <authorList>
            <person name="Benning S."/>
            <person name="Brugnone N."/>
            <person name="Siani R."/>
            <person name="Kublik S."/>
            <person name="Schloter M."/>
            <person name="Rad V."/>
        </authorList>
    </citation>
    <scope>NUCLEOTIDE SEQUENCE [LARGE SCALE GENOMIC DNA]</scope>
    <source>
        <strain evidence="10 11">R79</strain>
    </source>
</reference>
<keyword evidence="11" id="KW-1185">Reference proteome</keyword>
<dbReference type="Gene3D" id="1.20.1560.10">
    <property type="entry name" value="ABC transporter type 1, transmembrane domain"/>
    <property type="match status" value="1"/>
</dbReference>
<evidence type="ECO:0000256" key="1">
    <source>
        <dbReference type="ARBA" id="ARBA00004651"/>
    </source>
</evidence>
<feature type="transmembrane region" description="Helical" evidence="7">
    <location>
        <begin position="265"/>
        <end position="293"/>
    </location>
</feature>